<keyword evidence="2" id="KW-0812">Transmembrane</keyword>
<gene>
    <name evidence="4" type="ORF">AOZ06_18515</name>
</gene>
<accession>A0A0N9HNR6</accession>
<keyword evidence="2" id="KW-1133">Transmembrane helix</keyword>
<feature type="domain" description="Thioredoxin-like fold" evidence="3">
    <location>
        <begin position="57"/>
        <end position="120"/>
    </location>
</feature>
<evidence type="ECO:0000259" key="3">
    <source>
        <dbReference type="Pfam" id="PF13462"/>
    </source>
</evidence>
<dbReference type="AlphaFoldDB" id="A0A0N9HNR6"/>
<evidence type="ECO:0000256" key="2">
    <source>
        <dbReference type="SAM" id="Phobius"/>
    </source>
</evidence>
<feature type="transmembrane region" description="Helical" evidence="2">
    <location>
        <begin position="7"/>
        <end position="25"/>
    </location>
</feature>
<keyword evidence="5" id="KW-1185">Reference proteome</keyword>
<evidence type="ECO:0000256" key="1">
    <source>
        <dbReference type="SAM" id="MobiDB-lite"/>
    </source>
</evidence>
<dbReference type="SUPFAM" id="SSF52833">
    <property type="entry name" value="Thioredoxin-like"/>
    <property type="match status" value="1"/>
</dbReference>
<dbReference type="EMBL" id="CP012752">
    <property type="protein sequence ID" value="ALG08645.1"/>
    <property type="molecule type" value="Genomic_DNA"/>
</dbReference>
<dbReference type="STRING" id="860235.AOZ06_18515"/>
<reference evidence="4 5" key="1">
    <citation type="submission" date="2015-07" db="EMBL/GenBank/DDBJ databases">
        <title>Genome sequencing of Kibdelosporangium phytohabitans.</title>
        <authorList>
            <person name="Qin S."/>
            <person name="Xing K."/>
        </authorList>
    </citation>
    <scope>NUCLEOTIDE SEQUENCE [LARGE SCALE GENOMIC DNA]</scope>
    <source>
        <strain evidence="4 5">KLBMP1111</strain>
    </source>
</reference>
<organism evidence="4 5">
    <name type="scientific">Kibdelosporangium phytohabitans</name>
    <dbReference type="NCBI Taxonomy" id="860235"/>
    <lineage>
        <taxon>Bacteria</taxon>
        <taxon>Bacillati</taxon>
        <taxon>Actinomycetota</taxon>
        <taxon>Actinomycetes</taxon>
        <taxon>Pseudonocardiales</taxon>
        <taxon>Pseudonocardiaceae</taxon>
        <taxon>Kibdelosporangium</taxon>
    </lineage>
</organism>
<dbReference type="RefSeq" id="WP_054290552.1">
    <property type="nucleotide sequence ID" value="NZ_CP012752.1"/>
</dbReference>
<dbReference type="Pfam" id="PF13462">
    <property type="entry name" value="Thioredoxin_4"/>
    <property type="match status" value="1"/>
</dbReference>
<feature type="region of interest" description="Disordered" evidence="1">
    <location>
        <begin position="35"/>
        <end position="57"/>
    </location>
</feature>
<protein>
    <recommendedName>
        <fullName evidence="3">Thioredoxin-like fold domain-containing protein</fullName>
    </recommendedName>
</protein>
<dbReference type="KEGG" id="kphy:AOZ06_18515"/>
<dbReference type="Proteomes" id="UP000063699">
    <property type="component" value="Chromosome"/>
</dbReference>
<dbReference type="Gene3D" id="3.40.30.10">
    <property type="entry name" value="Glutaredoxin"/>
    <property type="match status" value="1"/>
</dbReference>
<evidence type="ECO:0000313" key="4">
    <source>
        <dbReference type="EMBL" id="ALG08645.1"/>
    </source>
</evidence>
<sequence>MSKNAKVSLTIVAVAVLVVGLLLLVNRPGDPIAARQRDGAPAAELVRPDSHRLSPAPDGKGTVVEFLDLECEACGAAFPGVEQLCAEYSGKVTFIVRYFPIPIPIPIPSHRNAELAARAVEAAARQGKLEPMYG</sequence>
<name>A0A0N9HNR6_9PSEU</name>
<dbReference type="InterPro" id="IPR012336">
    <property type="entry name" value="Thioredoxin-like_fold"/>
</dbReference>
<evidence type="ECO:0000313" key="5">
    <source>
        <dbReference type="Proteomes" id="UP000063699"/>
    </source>
</evidence>
<keyword evidence="2" id="KW-0472">Membrane</keyword>
<proteinExistence type="predicted"/>
<dbReference type="InterPro" id="IPR036249">
    <property type="entry name" value="Thioredoxin-like_sf"/>
</dbReference>